<evidence type="ECO:0008006" key="3">
    <source>
        <dbReference type="Google" id="ProtNLM"/>
    </source>
</evidence>
<dbReference type="EMBL" id="AAOF01000021">
    <property type="protein sequence ID" value="EAR20464.1"/>
    <property type="molecule type" value="Genomic_DNA"/>
</dbReference>
<reference evidence="1 2" key="1">
    <citation type="submission" date="2006-02" db="EMBL/GenBank/DDBJ databases">
        <authorList>
            <person name="Waterbury J."/>
            <person name="Ferriera S."/>
            <person name="Johnson J."/>
            <person name="Kravitz S."/>
            <person name="Halpern A."/>
            <person name="Remington K."/>
            <person name="Beeson K."/>
            <person name="Tran B."/>
            <person name="Rogers Y.-H."/>
            <person name="Friedman R."/>
            <person name="Venter J.C."/>
        </authorList>
    </citation>
    <scope>NUCLEOTIDE SEQUENCE [LARGE SCALE GENOMIC DNA]</scope>
    <source>
        <strain evidence="1 2">Nb-231</strain>
    </source>
</reference>
<dbReference type="Gene3D" id="1.10.1470.10">
    <property type="entry name" value="YjbJ"/>
    <property type="match status" value="1"/>
</dbReference>
<keyword evidence="2" id="KW-1185">Reference proteome</keyword>
<dbReference type="SUPFAM" id="SSF69047">
    <property type="entry name" value="Hypothetical protein YjbJ"/>
    <property type="match status" value="1"/>
</dbReference>
<comment type="caution">
    <text evidence="1">The sequence shown here is derived from an EMBL/GenBank/DDBJ whole genome shotgun (WGS) entry which is preliminary data.</text>
</comment>
<accession>A4BUV0</accession>
<proteinExistence type="predicted"/>
<evidence type="ECO:0000313" key="2">
    <source>
        <dbReference type="Proteomes" id="UP000003374"/>
    </source>
</evidence>
<dbReference type="RefSeq" id="WP_005000796.1">
    <property type="nucleotide sequence ID" value="NZ_CH672427.1"/>
</dbReference>
<dbReference type="OrthoDB" id="9796058at2"/>
<dbReference type="HOGENOM" id="CLU_135567_4_4_6"/>
<dbReference type="Proteomes" id="UP000003374">
    <property type="component" value="Unassembled WGS sequence"/>
</dbReference>
<protein>
    <recommendedName>
        <fullName evidence="3">CsbD family protein</fullName>
    </recommendedName>
</protein>
<gene>
    <name evidence="1" type="ORF">NB231_06920</name>
</gene>
<name>A4BUV0_9GAMM</name>
<sequence length="74" mass="8650">MRLNMNVDETRPYGNLTSGNWHIMLGKLRQGWGVLISDNDDLVEGYEQELAGRLQRFHGFSKEEADQEIKNWIQ</sequence>
<organism evidence="1 2">
    <name type="scientific">Nitrococcus mobilis Nb-231</name>
    <dbReference type="NCBI Taxonomy" id="314278"/>
    <lineage>
        <taxon>Bacteria</taxon>
        <taxon>Pseudomonadati</taxon>
        <taxon>Pseudomonadota</taxon>
        <taxon>Gammaproteobacteria</taxon>
        <taxon>Chromatiales</taxon>
        <taxon>Ectothiorhodospiraceae</taxon>
        <taxon>Nitrococcus</taxon>
    </lineage>
</organism>
<dbReference type="AlphaFoldDB" id="A4BUV0"/>
<dbReference type="STRING" id="314278.NB231_06920"/>
<dbReference type="InterPro" id="IPR036629">
    <property type="entry name" value="YjbJ_sf"/>
</dbReference>
<evidence type="ECO:0000313" key="1">
    <source>
        <dbReference type="EMBL" id="EAR20464.1"/>
    </source>
</evidence>